<dbReference type="Gene3D" id="1.10.510.10">
    <property type="entry name" value="Transferase(Phosphotransferase) domain 1"/>
    <property type="match status" value="1"/>
</dbReference>
<dbReference type="PROSITE" id="PS51375">
    <property type="entry name" value="PPR"/>
    <property type="match status" value="1"/>
</dbReference>
<dbReference type="Gene3D" id="1.25.40.10">
    <property type="entry name" value="Tetratricopeptide repeat domain"/>
    <property type="match status" value="1"/>
</dbReference>
<dbReference type="InterPro" id="IPR011990">
    <property type="entry name" value="TPR-like_helical_dom_sf"/>
</dbReference>
<evidence type="ECO:0000313" key="11">
    <source>
        <dbReference type="EMBL" id="SNT28686.1"/>
    </source>
</evidence>
<dbReference type="SMART" id="SM00220">
    <property type="entry name" value="S_TKc"/>
    <property type="match status" value="1"/>
</dbReference>
<dbReference type="GO" id="GO:0004672">
    <property type="term" value="F:protein kinase activity"/>
    <property type="evidence" value="ECO:0007669"/>
    <property type="project" value="InterPro"/>
</dbReference>
<dbReference type="InterPro" id="IPR019734">
    <property type="entry name" value="TPR_rpt"/>
</dbReference>
<dbReference type="PROSITE" id="PS00107">
    <property type="entry name" value="PROTEIN_KINASE_ATP"/>
    <property type="match status" value="1"/>
</dbReference>
<dbReference type="CDD" id="cd14014">
    <property type="entry name" value="STKc_PknB_like"/>
    <property type="match status" value="1"/>
</dbReference>
<dbReference type="PANTHER" id="PTHR48013:SF18">
    <property type="entry name" value="KINASE, PUTATIVE-RELATED"/>
    <property type="match status" value="1"/>
</dbReference>
<dbReference type="Pfam" id="PF00069">
    <property type="entry name" value="Pkinase"/>
    <property type="match status" value="1"/>
</dbReference>
<evidence type="ECO:0000313" key="12">
    <source>
        <dbReference type="Proteomes" id="UP000198393"/>
    </source>
</evidence>
<dbReference type="EC" id="2.7.12.2" evidence="6"/>
<name>A0A239LDG7_EKHLU</name>
<dbReference type="GO" id="GO:0005524">
    <property type="term" value="F:ATP binding"/>
    <property type="evidence" value="ECO:0007669"/>
    <property type="project" value="UniProtKB-UniRule"/>
</dbReference>
<dbReference type="Proteomes" id="UP000198393">
    <property type="component" value="Unassembled WGS sequence"/>
</dbReference>
<organism evidence="11 12">
    <name type="scientific">Ekhidna lutea</name>
    <dbReference type="NCBI Taxonomy" id="447679"/>
    <lineage>
        <taxon>Bacteria</taxon>
        <taxon>Pseudomonadati</taxon>
        <taxon>Bacteroidota</taxon>
        <taxon>Cytophagia</taxon>
        <taxon>Cytophagales</taxon>
        <taxon>Reichenbachiellaceae</taxon>
        <taxon>Ekhidna</taxon>
    </lineage>
</organism>
<evidence type="ECO:0000256" key="8">
    <source>
        <dbReference type="PROSITE-ProRule" id="PRU10141"/>
    </source>
</evidence>
<accession>A0A239LDG7</accession>
<evidence type="ECO:0000256" key="3">
    <source>
        <dbReference type="ARBA" id="ARBA00022777"/>
    </source>
</evidence>
<feature type="binding site" evidence="8">
    <location>
        <position position="39"/>
    </location>
    <ligand>
        <name>ATP</name>
        <dbReference type="ChEBI" id="CHEBI:30616"/>
    </ligand>
</feature>
<dbReference type="Gene3D" id="2.60.200.20">
    <property type="match status" value="1"/>
</dbReference>
<feature type="domain" description="Protein kinase" evidence="10">
    <location>
        <begin position="10"/>
        <end position="253"/>
    </location>
</feature>
<dbReference type="AlphaFoldDB" id="A0A239LDG7"/>
<evidence type="ECO:0000256" key="5">
    <source>
        <dbReference type="ARBA" id="ARBA00038035"/>
    </source>
</evidence>
<keyword evidence="3" id="KW-0418">Kinase</keyword>
<dbReference type="OrthoDB" id="9813021at2"/>
<dbReference type="InterPro" id="IPR000719">
    <property type="entry name" value="Prot_kinase_dom"/>
</dbReference>
<evidence type="ECO:0000259" key="10">
    <source>
        <dbReference type="PROSITE" id="PS50011"/>
    </source>
</evidence>
<feature type="repeat" description="TPR" evidence="7">
    <location>
        <begin position="295"/>
        <end position="328"/>
    </location>
</feature>
<dbReference type="PROSITE" id="PS50006">
    <property type="entry name" value="FHA_DOMAIN"/>
    <property type="match status" value="1"/>
</dbReference>
<dbReference type="InterPro" id="IPR011009">
    <property type="entry name" value="Kinase-like_dom_sf"/>
</dbReference>
<dbReference type="SUPFAM" id="SSF56112">
    <property type="entry name" value="Protein kinase-like (PK-like)"/>
    <property type="match status" value="1"/>
</dbReference>
<keyword evidence="7" id="KW-0802">TPR repeat</keyword>
<evidence type="ECO:0000256" key="6">
    <source>
        <dbReference type="ARBA" id="ARBA00038999"/>
    </source>
</evidence>
<feature type="domain" description="FHA" evidence="9">
    <location>
        <begin position="490"/>
        <end position="539"/>
    </location>
</feature>
<dbReference type="RefSeq" id="WP_089357866.1">
    <property type="nucleotide sequence ID" value="NZ_FZPD01000005.1"/>
</dbReference>
<dbReference type="PANTHER" id="PTHR48013">
    <property type="entry name" value="DUAL SPECIFICITY MITOGEN-ACTIVATED PROTEIN KINASE KINASE 5-RELATED"/>
    <property type="match status" value="1"/>
</dbReference>
<dbReference type="PROSITE" id="PS50005">
    <property type="entry name" value="TPR"/>
    <property type="match status" value="1"/>
</dbReference>
<keyword evidence="2 8" id="KW-0547">Nucleotide-binding</keyword>
<dbReference type="InterPro" id="IPR000253">
    <property type="entry name" value="FHA_dom"/>
</dbReference>
<dbReference type="SMART" id="SM00240">
    <property type="entry name" value="FHA"/>
    <property type="match status" value="1"/>
</dbReference>
<keyword evidence="4 8" id="KW-0067">ATP-binding</keyword>
<dbReference type="SUPFAM" id="SSF49879">
    <property type="entry name" value="SMAD/FHA domain"/>
    <property type="match status" value="1"/>
</dbReference>
<comment type="similarity">
    <text evidence="5">Belongs to the protein kinase superfamily. STE Ser/Thr protein kinase family. MAP kinase kinase subfamily.</text>
</comment>
<evidence type="ECO:0000256" key="4">
    <source>
        <dbReference type="ARBA" id="ARBA00022840"/>
    </source>
</evidence>
<dbReference type="EMBL" id="FZPD01000005">
    <property type="protein sequence ID" value="SNT28686.1"/>
    <property type="molecule type" value="Genomic_DNA"/>
</dbReference>
<dbReference type="InterPro" id="IPR002885">
    <property type="entry name" value="PPR_rpt"/>
</dbReference>
<dbReference type="InterPro" id="IPR017441">
    <property type="entry name" value="Protein_kinase_ATP_BS"/>
</dbReference>
<keyword evidence="1" id="KW-0808">Transferase</keyword>
<gene>
    <name evidence="11" type="ORF">SAMN05421640_3195</name>
</gene>
<protein>
    <recommendedName>
        <fullName evidence="6">mitogen-activated protein kinase kinase</fullName>
        <ecNumber evidence="6">2.7.12.2</ecNumber>
    </recommendedName>
</protein>
<dbReference type="InterPro" id="IPR008271">
    <property type="entry name" value="Ser/Thr_kinase_AS"/>
</dbReference>
<dbReference type="CDD" id="cd00060">
    <property type="entry name" value="FHA"/>
    <property type="match status" value="1"/>
</dbReference>
<dbReference type="SUPFAM" id="SSF48452">
    <property type="entry name" value="TPR-like"/>
    <property type="match status" value="1"/>
</dbReference>
<dbReference type="PROSITE" id="PS00108">
    <property type="entry name" value="PROTEIN_KINASE_ST"/>
    <property type="match status" value="1"/>
</dbReference>
<reference evidence="11 12" key="1">
    <citation type="submission" date="2017-06" db="EMBL/GenBank/DDBJ databases">
        <authorList>
            <person name="Kim H.J."/>
            <person name="Triplett B.A."/>
        </authorList>
    </citation>
    <scope>NUCLEOTIDE SEQUENCE [LARGE SCALE GENOMIC DNA]</scope>
    <source>
        <strain evidence="11 12">DSM 19307</strain>
    </source>
</reference>
<keyword evidence="12" id="KW-1185">Reference proteome</keyword>
<dbReference type="PROSITE" id="PS50011">
    <property type="entry name" value="PROTEIN_KINASE_DOM"/>
    <property type="match status" value="1"/>
</dbReference>
<evidence type="ECO:0000256" key="1">
    <source>
        <dbReference type="ARBA" id="ARBA00022679"/>
    </source>
</evidence>
<dbReference type="Pfam" id="PF00498">
    <property type="entry name" value="FHA"/>
    <property type="match status" value="1"/>
</dbReference>
<evidence type="ECO:0000259" key="9">
    <source>
        <dbReference type="PROSITE" id="PS50006"/>
    </source>
</evidence>
<dbReference type="InterPro" id="IPR008984">
    <property type="entry name" value="SMAD_FHA_dom_sf"/>
</dbReference>
<sequence>MAQLPNLPGYATISKLGGGGFGNVYLAKENVSGRLVAIKSLKNDDPDVQQELIDEIQLIAKLDQPNVVNYYHPIIHDNKIHFVMEYCERGDLYKGKGTQQEIIRWITDCSYALSKLHDEGVFHNDLKPGNILISNNGIAKISDFGCANLYRGTIAFMPPEFLAGEFTTLQDPRRDVYALGLTLLELLCGTNPFYDLEREQIIEKHLAGDIWMADTPEWLQEVILKSMHRIPELRFQSTLEFAEALEAKSIPSILNKRKLLAGALAKKIDNLSRQKKWAKARSVVDAGLIEYADDVSVLRASGAFFLKRNDLANAYSTLSKAVKINPRVDIQKELGLCQLELGNHTKAISLINDHLSRSGLDLEAYNALIRCYYETGRYEYAIDLANELLSTKSMKLDCLVNNKMICEIMREKCSFDHLLRSPNPFIQYHLKLISEDKETFSRNGKPSLKSKLLFQEYRFDRLRDGANSFWISKSAESTTGHLSEISKAIYRIGRLDYENDLEFPTNKVSRRHAVIINQRNDVWLYDLGSTGTQLNRKQISKSPIMDRSSITINKDFSFSYISDPTKLL</sequence>
<proteinExistence type="inferred from homology"/>
<evidence type="ECO:0000256" key="2">
    <source>
        <dbReference type="ARBA" id="ARBA00022741"/>
    </source>
</evidence>
<evidence type="ECO:0000256" key="7">
    <source>
        <dbReference type="PROSITE-ProRule" id="PRU00339"/>
    </source>
</evidence>